<dbReference type="Pfam" id="PF03980">
    <property type="entry name" value="Nnf1"/>
    <property type="match status" value="1"/>
</dbReference>
<evidence type="ECO:0000256" key="3">
    <source>
        <dbReference type="ARBA" id="ARBA00022454"/>
    </source>
</evidence>
<dbReference type="AlphaFoldDB" id="A0AAV7ZGK3"/>
<accession>A0AAV7ZGK3</accession>
<comment type="subcellular location">
    <subcellularLocation>
        <location evidence="2">Chromosome</location>
        <location evidence="2">Centromere</location>
        <location evidence="2">Kinetochore</location>
    </subcellularLocation>
    <subcellularLocation>
        <location evidence="1">Nucleus</location>
    </subcellularLocation>
</comment>
<evidence type="ECO:0000256" key="10">
    <source>
        <dbReference type="SAM" id="Coils"/>
    </source>
</evidence>
<dbReference type="Proteomes" id="UP001150062">
    <property type="component" value="Unassembled WGS sequence"/>
</dbReference>
<sequence>MENQNSKRFKKLGEVVEKVVSKILEPNLKNFRSNFPTIGTENSSVLEDIYKQFLMILQTSIMSEFDLIQEERQIKSKLTELDYLLDQKAKRYKDYQEKKKQKSLQLEKQQLKILKHKQSQRLKLINHLAQLNQNNEKLKGEIKHLNQNIKQQIKDHQQGNDKVTLIKDLQISSSISEKILNQN</sequence>
<organism evidence="11 13">
    <name type="scientific">Anaeramoeba flamelloides</name>
    <dbReference type="NCBI Taxonomy" id="1746091"/>
    <lineage>
        <taxon>Eukaryota</taxon>
        <taxon>Metamonada</taxon>
        <taxon>Anaeramoebidae</taxon>
        <taxon>Anaeramoeba</taxon>
    </lineage>
</organism>
<evidence type="ECO:0000256" key="9">
    <source>
        <dbReference type="ARBA" id="ARBA00023328"/>
    </source>
</evidence>
<evidence type="ECO:0000313" key="13">
    <source>
        <dbReference type="Proteomes" id="UP001146793"/>
    </source>
</evidence>
<dbReference type="EMBL" id="JANTQA010000029">
    <property type="protein sequence ID" value="KAJ3441143.1"/>
    <property type="molecule type" value="Genomic_DNA"/>
</dbReference>
<reference evidence="11" key="2">
    <citation type="submission" date="2022-08" db="EMBL/GenBank/DDBJ databases">
        <title>Novel sulphate-reducing endosymbionts in the free-living metamonad Anaeramoeba.</title>
        <authorList>
            <person name="Jerlstrom-Hultqvist J."/>
            <person name="Cepicka I."/>
            <person name="Gallot-Lavallee L."/>
            <person name="Salas-Leiva D."/>
            <person name="Curtis B.A."/>
            <person name="Zahonova K."/>
            <person name="Pipaliya S."/>
            <person name="Dacks J."/>
            <person name="Roger A.J."/>
        </authorList>
    </citation>
    <scope>NUCLEOTIDE SEQUENCE</scope>
    <source>
        <strain evidence="11">Busselton2</strain>
    </source>
</reference>
<evidence type="ECO:0000256" key="4">
    <source>
        <dbReference type="ARBA" id="ARBA00022618"/>
    </source>
</evidence>
<dbReference type="Proteomes" id="UP001146793">
    <property type="component" value="Unassembled WGS sequence"/>
</dbReference>
<dbReference type="EMBL" id="JAOAOG010000292">
    <property type="protein sequence ID" value="KAJ6232476.1"/>
    <property type="molecule type" value="Genomic_DNA"/>
</dbReference>
<evidence type="ECO:0000256" key="1">
    <source>
        <dbReference type="ARBA" id="ARBA00004123"/>
    </source>
</evidence>
<dbReference type="PANTHER" id="PTHR15459:SF3">
    <property type="entry name" value="POLYAMINE-MODULATED FACTOR 1"/>
    <property type="match status" value="1"/>
</dbReference>
<feature type="coiled-coil region" evidence="10">
    <location>
        <begin position="85"/>
        <end position="155"/>
    </location>
</feature>
<name>A0AAV7ZGK3_9EUKA</name>
<protein>
    <submittedName>
        <fullName evidence="11 12">Polyamine-modulated factor</fullName>
    </submittedName>
</protein>
<dbReference type="GO" id="GO:0005634">
    <property type="term" value="C:nucleus"/>
    <property type="evidence" value="ECO:0007669"/>
    <property type="project" value="UniProtKB-SubCell"/>
</dbReference>
<comment type="caution">
    <text evidence="11">The sequence shown here is derived from an EMBL/GenBank/DDBJ whole genome shotgun (WGS) entry which is preliminary data.</text>
</comment>
<keyword evidence="7" id="KW-0539">Nucleus</keyword>
<reference evidence="12" key="1">
    <citation type="submission" date="2022-08" db="EMBL/GenBank/DDBJ databases">
        <title>Novel sulfate-reducing endosymbionts in the free-living metamonad Anaeramoeba.</title>
        <authorList>
            <person name="Jerlstrom-Hultqvist J."/>
            <person name="Cepicka I."/>
            <person name="Gallot-Lavallee L."/>
            <person name="Salas-Leiva D."/>
            <person name="Curtis B.A."/>
            <person name="Zahonova K."/>
            <person name="Pipaliya S."/>
            <person name="Dacks J."/>
            <person name="Roger A.J."/>
        </authorList>
    </citation>
    <scope>NUCLEOTIDE SEQUENCE</scope>
    <source>
        <strain evidence="12">Schooner1</strain>
    </source>
</reference>
<evidence type="ECO:0000256" key="8">
    <source>
        <dbReference type="ARBA" id="ARBA00023306"/>
    </source>
</evidence>
<dbReference type="GO" id="GO:0007059">
    <property type="term" value="P:chromosome segregation"/>
    <property type="evidence" value="ECO:0007669"/>
    <property type="project" value="TreeGrafter"/>
</dbReference>
<evidence type="ECO:0000256" key="2">
    <source>
        <dbReference type="ARBA" id="ARBA00004629"/>
    </source>
</evidence>
<dbReference type="PANTHER" id="PTHR15459">
    <property type="entry name" value="POLYAMINE-MODULATED FACTOR 1"/>
    <property type="match status" value="1"/>
</dbReference>
<evidence type="ECO:0000313" key="12">
    <source>
        <dbReference type="EMBL" id="KAJ6232476.1"/>
    </source>
</evidence>
<keyword evidence="6" id="KW-0995">Kinetochore</keyword>
<gene>
    <name evidence="11" type="ORF">M0812_13148</name>
    <name evidence="12" type="ORF">M0813_04999</name>
</gene>
<keyword evidence="9" id="KW-0137">Centromere</keyword>
<evidence type="ECO:0000256" key="6">
    <source>
        <dbReference type="ARBA" id="ARBA00022838"/>
    </source>
</evidence>
<keyword evidence="14" id="KW-1185">Reference proteome</keyword>
<keyword evidence="8" id="KW-0131">Cell cycle</keyword>
<evidence type="ECO:0000313" key="14">
    <source>
        <dbReference type="Proteomes" id="UP001150062"/>
    </source>
</evidence>
<dbReference type="GO" id="GO:0051301">
    <property type="term" value="P:cell division"/>
    <property type="evidence" value="ECO:0007669"/>
    <property type="project" value="UniProtKB-KW"/>
</dbReference>
<keyword evidence="10" id="KW-0175">Coiled coil</keyword>
<dbReference type="GO" id="GO:0000444">
    <property type="term" value="C:MIS12/MIND type complex"/>
    <property type="evidence" value="ECO:0007669"/>
    <property type="project" value="InterPro"/>
</dbReference>
<evidence type="ECO:0000313" key="11">
    <source>
        <dbReference type="EMBL" id="KAJ3441143.1"/>
    </source>
</evidence>
<keyword evidence="3" id="KW-0158">Chromosome</keyword>
<evidence type="ECO:0000256" key="7">
    <source>
        <dbReference type="ARBA" id="ARBA00023242"/>
    </source>
</evidence>
<keyword evidence="4" id="KW-0132">Cell division</keyword>
<evidence type="ECO:0000256" key="5">
    <source>
        <dbReference type="ARBA" id="ARBA00022776"/>
    </source>
</evidence>
<proteinExistence type="predicted"/>
<dbReference type="InterPro" id="IPR007128">
    <property type="entry name" value="PMF1/Nnf1"/>
</dbReference>
<keyword evidence="5" id="KW-0498">Mitosis</keyword>